<dbReference type="SUPFAM" id="SSF89550">
    <property type="entry name" value="PHP domain-like"/>
    <property type="match status" value="1"/>
</dbReference>
<accession>A0A382TZI1</accession>
<gene>
    <name evidence="1" type="ORF">METZ01_LOCUS380303</name>
</gene>
<reference evidence="1" key="1">
    <citation type="submission" date="2018-05" db="EMBL/GenBank/DDBJ databases">
        <authorList>
            <person name="Lanie J.A."/>
            <person name="Ng W.-L."/>
            <person name="Kazmierczak K.M."/>
            <person name="Andrzejewski T.M."/>
            <person name="Davidsen T.M."/>
            <person name="Wayne K.J."/>
            <person name="Tettelin H."/>
            <person name="Glass J.I."/>
            <person name="Rusch D."/>
            <person name="Podicherti R."/>
            <person name="Tsui H.-C.T."/>
            <person name="Winkler M.E."/>
        </authorList>
    </citation>
    <scope>NUCLEOTIDE SEQUENCE</scope>
</reference>
<name>A0A382TZI1_9ZZZZ</name>
<dbReference type="Gene3D" id="3.20.20.140">
    <property type="entry name" value="Metal-dependent hydrolases"/>
    <property type="match status" value="1"/>
</dbReference>
<protein>
    <recommendedName>
        <fullName evidence="2">Polymerase/histidinol phosphatase N-terminal domain-containing protein</fullName>
    </recommendedName>
</protein>
<organism evidence="1">
    <name type="scientific">marine metagenome</name>
    <dbReference type="NCBI Taxonomy" id="408172"/>
    <lineage>
        <taxon>unclassified sequences</taxon>
        <taxon>metagenomes</taxon>
        <taxon>ecological metagenomes</taxon>
    </lineage>
</organism>
<evidence type="ECO:0000313" key="1">
    <source>
        <dbReference type="EMBL" id="SVD27449.1"/>
    </source>
</evidence>
<sequence length="262" mass="29682">MGRSLLQVHTELSCDSTVTLAQLAPWASEREVDTVVVTEHYEHIGHATDWRAHQDRATVISGEYGLAILLGVEVETNEGLHVLLLPRDRDLTPLPVLPDRPTLDILRQATKDRWFLILAHASRYLRLVTVHVHDIQRHLDGMEVWNAKYDGWFPSPRAIAVFAEIKSHQPDFIALAGVDMHRFGRPVVWCEHAGDFLQAVCNGKITFRSHFYRWSAPNVPADIGSGLLIGARFGNELYRGSRHLYRLIRRTGTFASKIGRVT</sequence>
<proteinExistence type="predicted"/>
<evidence type="ECO:0008006" key="2">
    <source>
        <dbReference type="Google" id="ProtNLM"/>
    </source>
</evidence>
<dbReference type="EMBL" id="UINC01140353">
    <property type="protein sequence ID" value="SVD27449.1"/>
    <property type="molecule type" value="Genomic_DNA"/>
</dbReference>
<dbReference type="InterPro" id="IPR016195">
    <property type="entry name" value="Pol/histidinol_Pase-like"/>
</dbReference>
<dbReference type="AlphaFoldDB" id="A0A382TZI1"/>